<gene>
    <name evidence="1" type="ORF">GUJ93_ZPchr0004g39028</name>
</gene>
<keyword evidence="2" id="KW-1185">Reference proteome</keyword>
<evidence type="ECO:0000313" key="2">
    <source>
        <dbReference type="Proteomes" id="UP000729402"/>
    </source>
</evidence>
<dbReference type="Proteomes" id="UP000729402">
    <property type="component" value="Unassembled WGS sequence"/>
</dbReference>
<sequence length="109" mass="11238">MCIGGGAGGQCGWGWPAVVRATGDAAIAAADAARCTGPLRLVLTVVPCCTRVLCRSVFVFYLHRVLCPAARGTIVLVLCSIYVTSSLQCAARGFGIYYGGMDLLGACCC</sequence>
<dbReference type="EMBL" id="JAAALK010000285">
    <property type="protein sequence ID" value="KAG8065672.1"/>
    <property type="molecule type" value="Genomic_DNA"/>
</dbReference>
<comment type="caution">
    <text evidence="1">The sequence shown here is derived from an EMBL/GenBank/DDBJ whole genome shotgun (WGS) entry which is preliminary data.</text>
</comment>
<protein>
    <submittedName>
        <fullName evidence="1">Uncharacterized protein</fullName>
    </submittedName>
</protein>
<reference evidence="1" key="1">
    <citation type="journal article" date="2021" name="bioRxiv">
        <title>Whole Genome Assembly and Annotation of Northern Wild Rice, Zizania palustris L., Supports a Whole Genome Duplication in the Zizania Genus.</title>
        <authorList>
            <person name="Haas M."/>
            <person name="Kono T."/>
            <person name="Macchietto M."/>
            <person name="Millas R."/>
            <person name="McGilp L."/>
            <person name="Shao M."/>
            <person name="Duquette J."/>
            <person name="Hirsch C.N."/>
            <person name="Kimball J."/>
        </authorList>
    </citation>
    <scope>NUCLEOTIDE SEQUENCE</scope>
    <source>
        <tissue evidence="1">Fresh leaf tissue</tissue>
    </source>
</reference>
<name>A0A8J5V9A4_ZIZPA</name>
<reference evidence="1" key="2">
    <citation type="submission" date="2021-02" db="EMBL/GenBank/DDBJ databases">
        <authorList>
            <person name="Kimball J.A."/>
            <person name="Haas M.W."/>
            <person name="Macchietto M."/>
            <person name="Kono T."/>
            <person name="Duquette J."/>
            <person name="Shao M."/>
        </authorList>
    </citation>
    <scope>NUCLEOTIDE SEQUENCE</scope>
    <source>
        <tissue evidence="1">Fresh leaf tissue</tissue>
    </source>
</reference>
<organism evidence="1 2">
    <name type="scientific">Zizania palustris</name>
    <name type="common">Northern wild rice</name>
    <dbReference type="NCBI Taxonomy" id="103762"/>
    <lineage>
        <taxon>Eukaryota</taxon>
        <taxon>Viridiplantae</taxon>
        <taxon>Streptophyta</taxon>
        <taxon>Embryophyta</taxon>
        <taxon>Tracheophyta</taxon>
        <taxon>Spermatophyta</taxon>
        <taxon>Magnoliopsida</taxon>
        <taxon>Liliopsida</taxon>
        <taxon>Poales</taxon>
        <taxon>Poaceae</taxon>
        <taxon>BOP clade</taxon>
        <taxon>Oryzoideae</taxon>
        <taxon>Oryzeae</taxon>
        <taxon>Zizaniinae</taxon>
        <taxon>Zizania</taxon>
    </lineage>
</organism>
<accession>A0A8J5V9A4</accession>
<evidence type="ECO:0000313" key="1">
    <source>
        <dbReference type="EMBL" id="KAG8065672.1"/>
    </source>
</evidence>
<proteinExistence type="predicted"/>
<dbReference type="AlphaFoldDB" id="A0A8J5V9A4"/>